<gene>
    <name evidence="2" type="ordered locus">TREAZ_1018</name>
</gene>
<dbReference type="Gene3D" id="3.30.420.40">
    <property type="match status" value="2"/>
</dbReference>
<sequence>MGGSKFLVGLVDSSGEILCSKKHHWSELSPRGVVADVKTAAHALLEANPNLKPQVMGATIPGLADPEKGIWVESSFSGIRDLPFASIMEKEFGLPVKLDNDVRACALAEYRLGCCKGIDHFVWITVSNGIGGCVFAGGKPYRGGSGNAGEIGHIIVEEGPGARLCKAGHQGCAEVHASGQGLAKNYISLGGRAQPGKQPPDAKAIDALARAGDQTAIDAYKLEGLYLGRAIGAAVNLLSPDKVVIGGGVSLGFDLFWPSLEETLKTHVYQNANPRLSVEPSLLGYNAALLGAAVLSFS</sequence>
<dbReference type="AlphaFoldDB" id="F5Y864"/>
<dbReference type="InterPro" id="IPR000600">
    <property type="entry name" value="ROK"/>
</dbReference>
<dbReference type="KEGG" id="taz:TREAZ_1018"/>
<reference evidence="2 3" key="2">
    <citation type="journal article" date="2011" name="ISME J.">
        <title>RNA-seq reveals cooperative metabolic interactions between two termite-gut spirochete species in co-culture.</title>
        <authorList>
            <person name="Rosenthal A.Z."/>
            <person name="Matson E.G."/>
            <person name="Eldar A."/>
            <person name="Leadbetter J.R."/>
        </authorList>
    </citation>
    <scope>NUCLEOTIDE SEQUENCE [LARGE SCALE GENOMIC DNA]</scope>
    <source>
        <strain evidence="3">ATCC BAA-888 / DSM 13862 / ZAS-9</strain>
    </source>
</reference>
<dbReference type="PANTHER" id="PTHR18964:SF149">
    <property type="entry name" value="BIFUNCTIONAL UDP-N-ACETYLGLUCOSAMINE 2-EPIMERASE_N-ACETYLMANNOSAMINE KINASE"/>
    <property type="match status" value="1"/>
</dbReference>
<dbReference type="PANTHER" id="PTHR18964">
    <property type="entry name" value="ROK (REPRESSOR, ORF, KINASE) FAMILY"/>
    <property type="match status" value="1"/>
</dbReference>
<keyword evidence="3" id="KW-1185">Reference proteome</keyword>
<dbReference type="InterPro" id="IPR043129">
    <property type="entry name" value="ATPase_NBD"/>
</dbReference>
<organism evidence="2 3">
    <name type="scientific">Leadbettera azotonutricia (strain ATCC BAA-888 / DSM 13862 / ZAS-9)</name>
    <name type="common">Treponema azotonutricium</name>
    <dbReference type="NCBI Taxonomy" id="545695"/>
    <lineage>
        <taxon>Bacteria</taxon>
        <taxon>Pseudomonadati</taxon>
        <taxon>Spirochaetota</taxon>
        <taxon>Spirochaetia</taxon>
        <taxon>Spirochaetales</taxon>
        <taxon>Breznakiellaceae</taxon>
        <taxon>Leadbettera</taxon>
    </lineage>
</organism>
<name>F5Y864_LEAAZ</name>
<evidence type="ECO:0000256" key="1">
    <source>
        <dbReference type="ARBA" id="ARBA00006479"/>
    </source>
</evidence>
<dbReference type="CDD" id="cd23763">
    <property type="entry name" value="ASKHA_ATPase_ROK"/>
    <property type="match status" value="1"/>
</dbReference>
<accession>F5Y864</accession>
<dbReference type="Proteomes" id="UP000009222">
    <property type="component" value="Chromosome"/>
</dbReference>
<evidence type="ECO:0000313" key="2">
    <source>
        <dbReference type="EMBL" id="AEF82672.1"/>
    </source>
</evidence>
<dbReference type="SUPFAM" id="SSF53067">
    <property type="entry name" value="Actin-like ATPase domain"/>
    <property type="match status" value="1"/>
</dbReference>
<dbReference type="RefSeq" id="WP_015710967.1">
    <property type="nucleotide sequence ID" value="NC_015577.1"/>
</dbReference>
<dbReference type="EMBL" id="CP001841">
    <property type="protein sequence ID" value="AEF82672.1"/>
    <property type="molecule type" value="Genomic_DNA"/>
</dbReference>
<reference evidence="3" key="1">
    <citation type="submission" date="2009-12" db="EMBL/GenBank/DDBJ databases">
        <title>Complete sequence of Treponema azotonutricium strain ZAS-9.</title>
        <authorList>
            <person name="Tetu S.G."/>
            <person name="Matson E."/>
            <person name="Ren Q."/>
            <person name="Seshadri R."/>
            <person name="Elbourne L."/>
            <person name="Hassan K.A."/>
            <person name="Durkin A."/>
            <person name="Radune D."/>
            <person name="Mohamoud Y."/>
            <person name="Shay R."/>
            <person name="Jin S."/>
            <person name="Zhang X."/>
            <person name="Lucey K."/>
            <person name="Ballor N.R."/>
            <person name="Ottesen E."/>
            <person name="Rosenthal R."/>
            <person name="Allen A."/>
            <person name="Leadbetter J.R."/>
            <person name="Paulsen I.T."/>
        </authorList>
    </citation>
    <scope>NUCLEOTIDE SEQUENCE [LARGE SCALE GENOMIC DNA]</scope>
    <source>
        <strain evidence="3">ATCC BAA-888 / DSM 13862 / ZAS-9</strain>
    </source>
</reference>
<dbReference type="Pfam" id="PF00480">
    <property type="entry name" value="ROK"/>
    <property type="match status" value="1"/>
</dbReference>
<dbReference type="STRING" id="545695.TREAZ_1018"/>
<dbReference type="HOGENOM" id="CLU_036604_0_1_12"/>
<dbReference type="InParanoid" id="F5Y864"/>
<proteinExistence type="inferred from homology"/>
<dbReference type="OrthoDB" id="369851at2"/>
<comment type="similarity">
    <text evidence="1">Belongs to the ROK (NagC/XylR) family.</text>
</comment>
<evidence type="ECO:0000313" key="3">
    <source>
        <dbReference type="Proteomes" id="UP000009222"/>
    </source>
</evidence>
<protein>
    <submittedName>
        <fullName evidence="2">ROK domain protein</fullName>
    </submittedName>
</protein>
<dbReference type="eggNOG" id="COG1940">
    <property type="taxonomic scope" value="Bacteria"/>
</dbReference>